<feature type="compositionally biased region" description="Polar residues" evidence="1">
    <location>
        <begin position="632"/>
        <end position="650"/>
    </location>
</feature>
<reference evidence="3 4" key="1">
    <citation type="submission" date="2014-09" db="EMBL/GenBank/DDBJ databases">
        <authorList>
            <person name="Hornung B.V."/>
        </authorList>
    </citation>
    <scope>NUCLEOTIDE SEQUENCE [LARGE SCALE GENOMIC DNA]</scope>
    <source>
        <strain evidence="3 4">FRIFI</strain>
    </source>
</reference>
<feature type="signal peptide" evidence="2">
    <location>
        <begin position="1"/>
        <end position="23"/>
    </location>
</feature>
<feature type="region of interest" description="Disordered" evidence="1">
    <location>
        <begin position="414"/>
        <end position="433"/>
    </location>
</feature>
<feature type="compositionally biased region" description="Gly residues" evidence="1">
    <location>
        <begin position="606"/>
        <end position="625"/>
    </location>
</feature>
<protein>
    <submittedName>
        <fullName evidence="3">Dockerin type 1</fullName>
    </submittedName>
</protein>
<accession>A0A2P2BN09</accession>
<evidence type="ECO:0000313" key="3">
    <source>
        <dbReference type="EMBL" id="CEI71782.1"/>
    </source>
</evidence>
<keyword evidence="2" id="KW-0732">Signal</keyword>
<feature type="region of interest" description="Disordered" evidence="1">
    <location>
        <begin position="279"/>
        <end position="320"/>
    </location>
</feature>
<organism evidence="3 4">
    <name type="scientific">Romboutsia hominis</name>
    <dbReference type="NCBI Taxonomy" id="1507512"/>
    <lineage>
        <taxon>Bacteria</taxon>
        <taxon>Bacillati</taxon>
        <taxon>Bacillota</taxon>
        <taxon>Clostridia</taxon>
        <taxon>Peptostreptococcales</taxon>
        <taxon>Peptostreptococcaceae</taxon>
        <taxon>Romboutsia</taxon>
    </lineage>
</organism>
<gene>
    <name evidence="3" type="ORF">FRIFI_0231</name>
</gene>
<dbReference type="Pfam" id="PF14262">
    <property type="entry name" value="Cthe_2159"/>
    <property type="match status" value="1"/>
</dbReference>
<dbReference type="EMBL" id="LN650648">
    <property type="protein sequence ID" value="CEI71782.1"/>
    <property type="molecule type" value="Genomic_DNA"/>
</dbReference>
<feature type="compositionally biased region" description="Low complexity" evidence="1">
    <location>
        <begin position="279"/>
        <end position="293"/>
    </location>
</feature>
<dbReference type="KEGG" id="rhom:FRIFI_0231"/>
<dbReference type="InterPro" id="IPR025584">
    <property type="entry name" value="Cthe_2159"/>
</dbReference>
<sequence length="650" mass="66701">MNKKLLTMLCALSLTVSVTGCSAKTNTKTSTNTNKTTVTNQAIDSTKSEELKEVDTYIELGDSISINGEGAKVENNVVTITSAGTYSISGELKDGQIVVSASEEDKVQIQLNNANITSSNSAPIYVKSAKKVVIGLIEGTKNTITDGENYVFEDATTDEPNAAIFSKDDLTIIGTGSLVVNANYNNGITSKDDLKIEGGQITVNAVSDGLRGKDSITILDGKITIDAKEDGMKSSNTEDAEKGYIHIQGGTLNITAGQDGIQAETNAVISNGEINIVSSEGSKNSSSKNENWGNWGGKQPPGTQLPDKNNTTTTEETDSISAKGIKATSNITISGGNINIDSSDNSIHSNDTIVIKGGNIKASSGDDGVHADSKIEINGGDIDITKSYEGIESQSITINDGNINVVASDDGINAGGGNDASSTGGRPGENNFDSSSKCEIVINGGYIVVDARGDGIDANGSITIKGGTTIVNGPENNGNGSLDYDGSCDISGGILIAAGSAGMAQSPSSTSSQNSVNVALSSQQANTIIHIEDEKGNEVITFAPSKQYQSVIVSSPELKTGSTYTVSYGGTSTGESKDGLYTGGKYSGGTKSTSFTVSESVTNLGSAGGSMGGPGGGHMGGGKGGIRPDRNGSMQQPPTQNSMENNIQTQ</sequence>
<keyword evidence="4" id="KW-1185">Reference proteome</keyword>
<feature type="region of interest" description="Disordered" evidence="1">
    <location>
        <begin position="603"/>
        <end position="650"/>
    </location>
</feature>
<feature type="chain" id="PRO_5015155435" evidence="2">
    <location>
        <begin position="24"/>
        <end position="650"/>
    </location>
</feature>
<dbReference type="RefSeq" id="WP_166504768.1">
    <property type="nucleotide sequence ID" value="NZ_JAKNTL010000002.1"/>
</dbReference>
<evidence type="ECO:0000313" key="4">
    <source>
        <dbReference type="Proteomes" id="UP000245695"/>
    </source>
</evidence>
<dbReference type="Proteomes" id="UP000245695">
    <property type="component" value="Chromosome 1"/>
</dbReference>
<proteinExistence type="predicted"/>
<evidence type="ECO:0000256" key="2">
    <source>
        <dbReference type="SAM" id="SignalP"/>
    </source>
</evidence>
<dbReference type="PROSITE" id="PS51257">
    <property type="entry name" value="PROKAR_LIPOPROTEIN"/>
    <property type="match status" value="1"/>
</dbReference>
<evidence type="ECO:0000256" key="1">
    <source>
        <dbReference type="SAM" id="MobiDB-lite"/>
    </source>
</evidence>
<dbReference type="AlphaFoldDB" id="A0A2P2BN09"/>
<name>A0A2P2BN09_9FIRM</name>